<dbReference type="GO" id="GO:0031146">
    <property type="term" value="P:SCF-dependent proteasomal ubiquitin-dependent protein catabolic process"/>
    <property type="evidence" value="ECO:0007669"/>
    <property type="project" value="TreeGrafter"/>
</dbReference>
<dbReference type="Gene3D" id="3.80.10.10">
    <property type="entry name" value="Ribonuclease Inhibitor"/>
    <property type="match status" value="1"/>
</dbReference>
<dbReference type="InterPro" id="IPR032675">
    <property type="entry name" value="LRR_dom_sf"/>
</dbReference>
<proteinExistence type="predicted"/>
<organism evidence="1 2">
    <name type="scientific">Larinioides sclopetarius</name>
    <dbReference type="NCBI Taxonomy" id="280406"/>
    <lineage>
        <taxon>Eukaryota</taxon>
        <taxon>Metazoa</taxon>
        <taxon>Ecdysozoa</taxon>
        <taxon>Arthropoda</taxon>
        <taxon>Chelicerata</taxon>
        <taxon>Arachnida</taxon>
        <taxon>Araneae</taxon>
        <taxon>Araneomorphae</taxon>
        <taxon>Entelegynae</taxon>
        <taxon>Araneoidea</taxon>
        <taxon>Araneidae</taxon>
        <taxon>Larinioides</taxon>
    </lineage>
</organism>
<reference evidence="1 2" key="1">
    <citation type="submission" date="2024-04" db="EMBL/GenBank/DDBJ databases">
        <authorList>
            <person name="Rising A."/>
            <person name="Reimegard J."/>
            <person name="Sonavane S."/>
            <person name="Akerstrom W."/>
            <person name="Nylinder S."/>
            <person name="Hedman E."/>
            <person name="Kallberg Y."/>
        </authorList>
    </citation>
    <scope>NUCLEOTIDE SEQUENCE [LARGE SCALE GENOMIC DNA]</scope>
</reference>
<sequence>MDMRRMQVLMNRIQPEPPKKDYIAELNYILEEAAKGNIVVLSSSDEEDEDKPKTFNAPPLYIICLVRVYDFLKTMQWKATGNTAFLRSIFTRKVEHDMWLSAFRVPTINGHASIKESTELVATDGLQRLDMRKKERDEEDLILTMLTAETCKDLRTILCQGLHFFTNNDAIDAVVRLSPNLEELHYPELVSLDAFENCKRIRIIKFHRLNKKGGEYFQNKDAKFPESLKNLEVFAFCCHYQASIPVHDMISKVLESCPKVVSVGSIDSSKALELLQKKNADSHRQFQLRRCYWANGNDPTSEDNASSLPETRQFSVIQAAVKMCPLLEELIIKVSDPTCLTHLQELKNLSALYIAFDQKSNENIFELISLIKVIGPQLKHLSIEDKGEVPIDDILEYCSKLESLQIKGTMIVTESFKASYRFVPLKHLFVSKTDESSLLTLLRKCKHLTELVLELVPWFDDNVFHKILRKNMLSKLEVFMISRHDLSDESFELLLGSMRSLQNIGVAFSLEYYIKYLVRNLNHRVQVHKFFQYVGYHDFFSKIFDRCRF</sequence>
<evidence type="ECO:0000313" key="2">
    <source>
        <dbReference type="Proteomes" id="UP001497382"/>
    </source>
</evidence>
<dbReference type="PANTHER" id="PTHR13318:SF95">
    <property type="entry name" value="F-BOX PROTEIN YLR352W"/>
    <property type="match status" value="1"/>
</dbReference>
<dbReference type="AlphaFoldDB" id="A0AAV2B7V1"/>
<gene>
    <name evidence="1" type="ORF">LARSCL_LOCUS17445</name>
</gene>
<dbReference type="GO" id="GO:0019005">
    <property type="term" value="C:SCF ubiquitin ligase complex"/>
    <property type="evidence" value="ECO:0007669"/>
    <property type="project" value="TreeGrafter"/>
</dbReference>
<evidence type="ECO:0000313" key="1">
    <source>
        <dbReference type="EMBL" id="CAL1292074.1"/>
    </source>
</evidence>
<dbReference type="Proteomes" id="UP001497382">
    <property type="component" value="Unassembled WGS sequence"/>
</dbReference>
<dbReference type="PANTHER" id="PTHR13318">
    <property type="entry name" value="PARTNER OF PAIRED, ISOFORM B-RELATED"/>
    <property type="match status" value="1"/>
</dbReference>
<accession>A0AAV2B7V1</accession>
<dbReference type="SUPFAM" id="SSF52047">
    <property type="entry name" value="RNI-like"/>
    <property type="match status" value="1"/>
</dbReference>
<protein>
    <submittedName>
        <fullName evidence="1">Uncharacterized protein</fullName>
    </submittedName>
</protein>
<keyword evidence="2" id="KW-1185">Reference proteome</keyword>
<comment type="caution">
    <text evidence="1">The sequence shown here is derived from an EMBL/GenBank/DDBJ whole genome shotgun (WGS) entry which is preliminary data.</text>
</comment>
<name>A0AAV2B7V1_9ARAC</name>
<dbReference type="EMBL" id="CAXIEN010000298">
    <property type="protein sequence ID" value="CAL1292074.1"/>
    <property type="molecule type" value="Genomic_DNA"/>
</dbReference>